<sequence>MMMETDENPVPPQNGDAGESQQPPRRRTRFQEAPDEAKSNLPPPGRVNAPGAPPSSLRPPSLMAPPGMRPPAPRPLMNFEENQPLNFFNAPPRNHNNMQRPNGGPRPRPGIGYQGGPPPRYPPRGFPPGMPGMPPGGMPFRPPQASPQDKLKTWLELAGVEDEIWVETKAGEKSYYYNAVTRQTVWQKPTSENVRIVDQAGLQALVDTGMKIERERNPQGRLLFLFEADECCWSSNTCVFGSLKSEYDGCWNGQLFENFRAIPPLMSQPGFPGFPMPGAGMPPRMQMPTDPSAAWQEFTSPDGRKYYFNMITQENTWEKPKVLVDREANGGGAMAPPHAQPTMAPTAFAPTPVAVHSGAAAASQNNAPSGGGENRPVSSHPVSGTPWCIVWTGDGRVFFYNPTTKTSVWQRPPDLYNRPDVDLLVAKRPEEKENTGGTKSSPDGTPFGKTETPNQDGTDDEDDEEGDFKAPPKKRTRQEKKQDRIDEQKKAAQKEKKEKAKPVVKEIDPAIEAEIKAKQTRAEIPLEERQASFREMLVERGVSANSTFQKELSKIVFDSRYLLLSASERKIAFEEYAKERAEIEKAEKKAKAKVAKEKYMELLQEAKDLHGKSNFQKFVNVYGKDERFKAVERSRDREDFFNDYIAELYTKEKEEKNKQREESKAAFRELLESRDDIRRNSKWSHVKRKIDSDPRYKGKGLDSDMREEIFREYASTLPKAEESDEERHIKEKDEPKTAEEKAIERRKDEVESELSQQRKERNKEKEMLQYKEEVDHFHVVLKDLIRNADFSWHDARKILKKDNRYKKLELLSKDEKEDIFKEHIRELDRKRQETFFQLLNEQEGIDVNTRWKDAKKIIFDDEKYSKLIQSERRVENDFRDWRKCRLNELLKDFKELLRETKIITFESKNKILLNEGHLSDILAVLENDKRYLLLKDCPEDRERELERYIDDLDQKGPPPPPTQLESEQHK</sequence>
<proteinExistence type="predicted"/>
<evidence type="ECO:0000313" key="2">
    <source>
        <dbReference type="WBParaSite" id="PS1159_v2.g276.t2"/>
    </source>
</evidence>
<dbReference type="WBParaSite" id="PS1159_v2.g276.t2">
    <property type="protein sequence ID" value="PS1159_v2.g276.t2"/>
    <property type="gene ID" value="PS1159_v2.g276"/>
</dbReference>
<evidence type="ECO:0000313" key="1">
    <source>
        <dbReference type="Proteomes" id="UP000887580"/>
    </source>
</evidence>
<reference evidence="2" key="1">
    <citation type="submission" date="2022-11" db="UniProtKB">
        <authorList>
            <consortium name="WormBaseParasite"/>
        </authorList>
    </citation>
    <scope>IDENTIFICATION</scope>
</reference>
<accession>A0AC35G8R7</accession>
<dbReference type="Proteomes" id="UP000887580">
    <property type="component" value="Unplaced"/>
</dbReference>
<name>A0AC35G8R7_9BILA</name>
<organism evidence="1 2">
    <name type="scientific">Panagrolaimus sp. PS1159</name>
    <dbReference type="NCBI Taxonomy" id="55785"/>
    <lineage>
        <taxon>Eukaryota</taxon>
        <taxon>Metazoa</taxon>
        <taxon>Ecdysozoa</taxon>
        <taxon>Nematoda</taxon>
        <taxon>Chromadorea</taxon>
        <taxon>Rhabditida</taxon>
        <taxon>Tylenchina</taxon>
        <taxon>Panagrolaimomorpha</taxon>
        <taxon>Panagrolaimoidea</taxon>
        <taxon>Panagrolaimidae</taxon>
        <taxon>Panagrolaimus</taxon>
    </lineage>
</organism>
<protein>
    <submittedName>
        <fullName evidence="2">Transcription elongation regulator 1</fullName>
    </submittedName>
</protein>